<dbReference type="RefSeq" id="WP_139680522.1">
    <property type="nucleotide sequence ID" value="NZ_CP040846.1"/>
</dbReference>
<dbReference type="OrthoDB" id="100208at2157"/>
<sequence>MSFEIRFEFCAGYKRFEELCGEIIKRGINNGDSHETIITKCLEEYEVWMFYRGNEIFQATVDFEVFLLDLIALAFYAVLSDIPGEIDFNGVMLKNTHDIPEWLKEDVEVLKNILEKKTEILTQTPVFYSVLGSYDPTLPMFALRVGDTLYLISTPYRQVAELETDIFAGYVAEIVKTALGELNSYIPLFEEYGISEYASLINGVEKAWELLNRRIREKPGANPKT</sequence>
<keyword evidence="2" id="KW-1185">Reference proteome</keyword>
<name>A0A4Y5SJU5_9EURY</name>
<reference evidence="1 2" key="1">
    <citation type="submission" date="2019-06" db="EMBL/GenBank/DDBJ databases">
        <title>Thermococcus indicus sp. nov., a Fe(III)-reducing hyperthermophilic archaeon isolated from the Onnuri vent field of the Central Indian Ocean ridge.</title>
        <authorList>
            <person name="Lim J.K."/>
            <person name="Kim Y.J."/>
            <person name="Kwon K.K."/>
        </authorList>
    </citation>
    <scope>NUCLEOTIDE SEQUENCE [LARGE SCALE GENOMIC DNA]</scope>
    <source>
        <strain evidence="1 2">IOH1</strain>
    </source>
</reference>
<dbReference type="Proteomes" id="UP000306007">
    <property type="component" value="Chromosome"/>
</dbReference>
<dbReference type="GeneID" id="40474634"/>
<proteinExistence type="predicted"/>
<evidence type="ECO:0000313" key="2">
    <source>
        <dbReference type="Proteomes" id="UP000306007"/>
    </source>
</evidence>
<gene>
    <name evidence="1" type="ORF">FH039_05580</name>
</gene>
<protein>
    <submittedName>
        <fullName evidence="1">Uncharacterized protein</fullName>
    </submittedName>
</protein>
<evidence type="ECO:0000313" key="1">
    <source>
        <dbReference type="EMBL" id="QDA31173.1"/>
    </source>
</evidence>
<dbReference type="KEGG" id="tic:FH039_05580"/>
<dbReference type="EMBL" id="CP040846">
    <property type="protein sequence ID" value="QDA31173.1"/>
    <property type="molecule type" value="Genomic_DNA"/>
</dbReference>
<dbReference type="AlphaFoldDB" id="A0A4Y5SJU5"/>
<accession>A0A4Y5SJU5</accession>
<organism evidence="1 2">
    <name type="scientific">Thermococcus indicus</name>
    <dbReference type="NCBI Taxonomy" id="2586643"/>
    <lineage>
        <taxon>Archaea</taxon>
        <taxon>Methanobacteriati</taxon>
        <taxon>Methanobacteriota</taxon>
        <taxon>Thermococci</taxon>
        <taxon>Thermococcales</taxon>
        <taxon>Thermococcaceae</taxon>
        <taxon>Thermococcus</taxon>
    </lineage>
</organism>